<evidence type="ECO:0000256" key="4">
    <source>
        <dbReference type="ARBA" id="ARBA00023239"/>
    </source>
</evidence>
<dbReference type="Proteomes" id="UP000008983">
    <property type="component" value="Unassembled WGS sequence"/>
</dbReference>
<dbReference type="InterPro" id="IPR013785">
    <property type="entry name" value="Aldolase_TIM"/>
</dbReference>
<dbReference type="GO" id="GO:0016052">
    <property type="term" value="P:carbohydrate catabolic process"/>
    <property type="evidence" value="ECO:0007669"/>
    <property type="project" value="TreeGrafter"/>
</dbReference>
<evidence type="ECO:0000256" key="5">
    <source>
        <dbReference type="ARBA" id="ARBA00023270"/>
    </source>
</evidence>
<evidence type="ECO:0000256" key="7">
    <source>
        <dbReference type="ARBA" id="ARBA00032755"/>
    </source>
</evidence>
<dbReference type="InParanoid" id="G0QLZ4"/>
<organism evidence="10 11">
    <name type="scientific">Ichthyophthirius multifiliis</name>
    <name type="common">White spot disease agent</name>
    <name type="synonym">Ich</name>
    <dbReference type="NCBI Taxonomy" id="5932"/>
    <lineage>
        <taxon>Eukaryota</taxon>
        <taxon>Sar</taxon>
        <taxon>Alveolata</taxon>
        <taxon>Ciliophora</taxon>
        <taxon>Intramacronucleata</taxon>
        <taxon>Oligohymenophorea</taxon>
        <taxon>Hymenostomatida</taxon>
        <taxon>Ophryoglenina</taxon>
        <taxon>Ichthyophthirius</taxon>
    </lineage>
</organism>
<dbReference type="STRING" id="857967.G0QLZ4"/>
<evidence type="ECO:0000256" key="3">
    <source>
        <dbReference type="ARBA" id="ARBA00012515"/>
    </source>
</evidence>
<dbReference type="GO" id="GO:0046386">
    <property type="term" value="P:deoxyribose phosphate catabolic process"/>
    <property type="evidence" value="ECO:0007669"/>
    <property type="project" value="UniProtKB-UniPathway"/>
</dbReference>
<dbReference type="UniPathway" id="UPA00002">
    <property type="reaction ID" value="UER00468"/>
</dbReference>
<dbReference type="Pfam" id="PF01791">
    <property type="entry name" value="DeoC"/>
    <property type="match status" value="1"/>
</dbReference>
<evidence type="ECO:0000313" key="11">
    <source>
        <dbReference type="Proteomes" id="UP000008983"/>
    </source>
</evidence>
<dbReference type="FunCoup" id="G0QLZ4">
    <property type="interactions" value="58"/>
</dbReference>
<evidence type="ECO:0000256" key="6">
    <source>
        <dbReference type="ARBA" id="ARBA00031814"/>
    </source>
</evidence>
<dbReference type="Gene3D" id="3.20.20.70">
    <property type="entry name" value="Aldolase class I"/>
    <property type="match status" value="1"/>
</dbReference>
<dbReference type="PANTHER" id="PTHR10889">
    <property type="entry name" value="DEOXYRIBOSE-PHOSPHATE ALDOLASE"/>
    <property type="match status" value="1"/>
</dbReference>
<gene>
    <name evidence="10" type="ORF">IMG5_039540</name>
</gene>
<dbReference type="SMART" id="SM01133">
    <property type="entry name" value="DeoC"/>
    <property type="match status" value="1"/>
</dbReference>
<keyword evidence="4" id="KW-0456">Lyase</keyword>
<comment type="pathway">
    <text evidence="1">Carbohydrate degradation; 2-deoxy-D-ribose 1-phosphate degradation; D-glyceraldehyde 3-phosphate and acetaldehyde from 2-deoxy-alpha-D-ribose 1-phosphate: step 2/2.</text>
</comment>
<dbReference type="GO" id="GO:0009264">
    <property type="term" value="P:deoxyribonucleotide catabolic process"/>
    <property type="evidence" value="ECO:0007669"/>
    <property type="project" value="InterPro"/>
</dbReference>
<evidence type="ECO:0000256" key="8">
    <source>
        <dbReference type="ARBA" id="ARBA00048791"/>
    </source>
</evidence>
<name>G0QLZ4_ICHMU</name>
<dbReference type="GeneID" id="14909948"/>
<accession>G0QLZ4</accession>
<dbReference type="EMBL" id="GL983338">
    <property type="protein sequence ID" value="EGR33759.1"/>
    <property type="molecule type" value="Genomic_DNA"/>
</dbReference>
<dbReference type="PANTHER" id="PTHR10889:SF3">
    <property type="entry name" value="DEOXYRIBOSE-PHOSPHATE ALDOLASE"/>
    <property type="match status" value="1"/>
</dbReference>
<feature type="compositionally biased region" description="Basic and acidic residues" evidence="9">
    <location>
        <begin position="292"/>
        <end position="301"/>
    </location>
</feature>
<dbReference type="GO" id="GO:0004139">
    <property type="term" value="F:deoxyribose-phosphate aldolase activity"/>
    <property type="evidence" value="ECO:0007669"/>
    <property type="project" value="UniProtKB-EC"/>
</dbReference>
<protein>
    <recommendedName>
        <fullName evidence="3">deoxyribose-phosphate aldolase</fullName>
        <ecNumber evidence="3">4.1.2.4</ecNumber>
    </recommendedName>
    <alternativeName>
        <fullName evidence="7">2-deoxy-D-ribose 5-phosphate aldolase</fullName>
    </alternativeName>
    <alternativeName>
        <fullName evidence="6">Phosphodeoxyriboaldolase</fullName>
    </alternativeName>
</protein>
<evidence type="ECO:0000256" key="2">
    <source>
        <dbReference type="ARBA" id="ARBA00009473"/>
    </source>
</evidence>
<dbReference type="SUPFAM" id="SSF51569">
    <property type="entry name" value="Aldolase"/>
    <property type="match status" value="1"/>
</dbReference>
<keyword evidence="5" id="KW-0704">Schiff base</keyword>
<evidence type="ECO:0000256" key="1">
    <source>
        <dbReference type="ARBA" id="ARBA00004816"/>
    </source>
</evidence>
<dbReference type="InterPro" id="IPR011343">
    <property type="entry name" value="DeoC"/>
</dbReference>
<evidence type="ECO:0000313" key="10">
    <source>
        <dbReference type="EMBL" id="EGR33759.1"/>
    </source>
</evidence>
<dbReference type="NCBIfam" id="TIGR00126">
    <property type="entry name" value="deoC"/>
    <property type="match status" value="1"/>
</dbReference>
<dbReference type="OMA" id="MNACIPP"/>
<comment type="similarity">
    <text evidence="2">Belongs to the DeoC/FbaB aldolase family. DeoC type 2 subfamily.</text>
</comment>
<dbReference type="eggNOG" id="KOG3981">
    <property type="taxonomic scope" value="Eukaryota"/>
</dbReference>
<reference evidence="10 11" key="1">
    <citation type="submission" date="2011-07" db="EMBL/GenBank/DDBJ databases">
        <authorList>
            <person name="Coyne R."/>
            <person name="Brami D."/>
            <person name="Johnson J."/>
            <person name="Hostetler J."/>
            <person name="Hannick L."/>
            <person name="Clark T."/>
            <person name="Cassidy-Hanley D."/>
            <person name="Inman J."/>
        </authorList>
    </citation>
    <scope>NUCLEOTIDE SEQUENCE [LARGE SCALE GENOMIC DNA]</scope>
    <source>
        <strain evidence="10 11">G5</strain>
    </source>
</reference>
<dbReference type="EC" id="4.1.2.4" evidence="3"/>
<comment type="catalytic activity">
    <reaction evidence="8">
        <text>2-deoxy-D-ribose 5-phosphate = D-glyceraldehyde 3-phosphate + acetaldehyde</text>
        <dbReference type="Rhea" id="RHEA:12821"/>
        <dbReference type="ChEBI" id="CHEBI:15343"/>
        <dbReference type="ChEBI" id="CHEBI:59776"/>
        <dbReference type="ChEBI" id="CHEBI:62877"/>
        <dbReference type="EC" id="4.1.2.4"/>
    </reaction>
</comment>
<sequence>MKKKQFPTEEELKSQIEQEIKKVSDIQSPSLGVLKTIYSLMDLTSLNSTDGPLQIQQWIEKNIIKVLEKHNDLKPAAICVYPNFGNQVSKKVKKLKIKTAVVSTNFPTGQTFSEVKELETKTAIQQGAQEIDMVVNRGFWNEGLCDKVLKEIRDQKKICGKQVNLKVILETCEIQSLESIYKLGYQALENGADFIKTSTGKGKHGATLEHFAVMCLALRDFNQQRKQSRGIKAAGGIQDSKTAGQFYQLAINLLDKVNGDNLRFGTSSLAEKLIKDIELLEEKNRIWKNRKDKQNDQEQKQKKQQIQEY</sequence>
<dbReference type="OrthoDB" id="70823at2759"/>
<feature type="region of interest" description="Disordered" evidence="9">
    <location>
        <begin position="288"/>
        <end position="309"/>
    </location>
</feature>
<dbReference type="RefSeq" id="XP_004038983.1">
    <property type="nucleotide sequence ID" value="XM_004038935.1"/>
</dbReference>
<keyword evidence="11" id="KW-1185">Reference proteome</keyword>
<evidence type="ECO:0000256" key="9">
    <source>
        <dbReference type="SAM" id="MobiDB-lite"/>
    </source>
</evidence>
<dbReference type="InterPro" id="IPR002915">
    <property type="entry name" value="DeoC/FbaB/LacD_aldolase"/>
</dbReference>
<proteinExistence type="inferred from homology"/>
<dbReference type="AlphaFoldDB" id="G0QLZ4"/>
<dbReference type="GO" id="GO:0005737">
    <property type="term" value="C:cytoplasm"/>
    <property type="evidence" value="ECO:0007669"/>
    <property type="project" value="InterPro"/>
</dbReference>